<dbReference type="AlphaFoldDB" id="A0A5C8HWD2"/>
<evidence type="ECO:0000256" key="1">
    <source>
        <dbReference type="SAM" id="Phobius"/>
    </source>
</evidence>
<name>A0A5C8HWD2_9MICO</name>
<feature type="transmembrane region" description="Helical" evidence="1">
    <location>
        <begin position="120"/>
        <end position="144"/>
    </location>
</feature>
<feature type="transmembrane region" description="Helical" evidence="1">
    <location>
        <begin position="86"/>
        <end position="108"/>
    </location>
</feature>
<accession>A0A5C8HWD2</accession>
<comment type="caution">
    <text evidence="2">The sequence shown here is derived from an EMBL/GenBank/DDBJ whole genome shotgun (WGS) entry which is preliminary data.</text>
</comment>
<sequence length="161" mass="15887">MTGASTTEGGPVRRSIAVAFAAVGFAALAICGLGVTSLVLDADVITTPGGGQIPGIVGMIVAVSVFAAALAVALRPPHPSFWSAPIVALAVFLLYGGGVAVGAGIAGVDPAAAVAAAGRTLVSWFGVIVAAAAVVAAWAGIALVRTRARRPRWGWEGDEDE</sequence>
<keyword evidence="3" id="KW-1185">Reference proteome</keyword>
<feature type="transmembrane region" description="Helical" evidence="1">
    <location>
        <begin position="16"/>
        <end position="40"/>
    </location>
</feature>
<keyword evidence="1" id="KW-0812">Transmembrane</keyword>
<keyword evidence="1" id="KW-1133">Transmembrane helix</keyword>
<organism evidence="2 3">
    <name type="scientific">Microbacterium hatanonis</name>
    <dbReference type="NCBI Taxonomy" id="404366"/>
    <lineage>
        <taxon>Bacteria</taxon>
        <taxon>Bacillati</taxon>
        <taxon>Actinomycetota</taxon>
        <taxon>Actinomycetes</taxon>
        <taxon>Micrococcales</taxon>
        <taxon>Microbacteriaceae</taxon>
        <taxon>Microbacterium</taxon>
    </lineage>
</organism>
<feature type="transmembrane region" description="Helical" evidence="1">
    <location>
        <begin position="52"/>
        <end position="74"/>
    </location>
</feature>
<keyword evidence="1" id="KW-0472">Membrane</keyword>
<dbReference type="RefSeq" id="WP_147895376.1">
    <property type="nucleotide sequence ID" value="NZ_BAAANR010000001.1"/>
</dbReference>
<reference evidence="2 3" key="1">
    <citation type="submission" date="2019-08" db="EMBL/GenBank/DDBJ databases">
        <authorList>
            <person name="Dong K."/>
        </authorList>
    </citation>
    <scope>NUCLEOTIDE SEQUENCE [LARGE SCALE GENOMIC DNA]</scope>
    <source>
        <strain evidence="2 3">JCM14558</strain>
    </source>
</reference>
<evidence type="ECO:0000313" key="2">
    <source>
        <dbReference type="EMBL" id="TXK10178.1"/>
    </source>
</evidence>
<protein>
    <submittedName>
        <fullName evidence="2">Uncharacterized protein</fullName>
    </submittedName>
</protein>
<dbReference type="Proteomes" id="UP000321034">
    <property type="component" value="Unassembled WGS sequence"/>
</dbReference>
<dbReference type="EMBL" id="VRSV01000002">
    <property type="protein sequence ID" value="TXK10178.1"/>
    <property type="molecule type" value="Genomic_DNA"/>
</dbReference>
<gene>
    <name evidence="2" type="ORF">FVP77_15095</name>
</gene>
<evidence type="ECO:0000313" key="3">
    <source>
        <dbReference type="Proteomes" id="UP000321034"/>
    </source>
</evidence>
<proteinExistence type="predicted"/>